<proteinExistence type="predicted"/>
<evidence type="ECO:0000313" key="2">
    <source>
        <dbReference type="EMBL" id="RDH26708.1"/>
    </source>
</evidence>
<feature type="compositionally biased region" description="Basic and acidic residues" evidence="1">
    <location>
        <begin position="52"/>
        <end position="61"/>
    </location>
</feature>
<dbReference type="EMBL" id="KZ852122">
    <property type="protein sequence ID" value="RDH26708.1"/>
    <property type="molecule type" value="Genomic_DNA"/>
</dbReference>
<name>A0A3F3PIG4_9EURO</name>
<gene>
    <name evidence="2" type="ORF">BDQ94DRAFT_155057</name>
</gene>
<organism evidence="2 3">
    <name type="scientific">Aspergillus welwitschiae</name>
    <dbReference type="NCBI Taxonomy" id="1341132"/>
    <lineage>
        <taxon>Eukaryota</taxon>
        <taxon>Fungi</taxon>
        <taxon>Dikarya</taxon>
        <taxon>Ascomycota</taxon>
        <taxon>Pezizomycotina</taxon>
        <taxon>Eurotiomycetes</taxon>
        <taxon>Eurotiomycetidae</taxon>
        <taxon>Eurotiales</taxon>
        <taxon>Aspergillaceae</taxon>
        <taxon>Aspergillus</taxon>
        <taxon>Aspergillus subgen. Circumdati</taxon>
    </lineage>
</organism>
<feature type="region of interest" description="Disordered" evidence="1">
    <location>
        <begin position="49"/>
        <end position="82"/>
    </location>
</feature>
<evidence type="ECO:0000313" key="3">
    <source>
        <dbReference type="Proteomes" id="UP000253729"/>
    </source>
</evidence>
<dbReference type="Proteomes" id="UP000253729">
    <property type="component" value="Unassembled WGS sequence"/>
</dbReference>
<reference evidence="2 3" key="1">
    <citation type="submission" date="2018-07" db="EMBL/GenBank/DDBJ databases">
        <title>The genomes of Aspergillus section Nigri reveals drivers in fungal speciation.</title>
        <authorList>
            <consortium name="DOE Joint Genome Institute"/>
            <person name="Vesth T.C."/>
            <person name="Nybo J."/>
            <person name="Theobald S."/>
            <person name="Brandl J."/>
            <person name="Frisvad J.C."/>
            <person name="Nielsen K.F."/>
            <person name="Lyhne E.K."/>
            <person name="Kogle M.E."/>
            <person name="Kuo A."/>
            <person name="Riley R."/>
            <person name="Clum A."/>
            <person name="Nolan M."/>
            <person name="Lipzen A."/>
            <person name="Salamov A."/>
            <person name="Henrissat B."/>
            <person name="Wiebenga A."/>
            <person name="De vries R.P."/>
            <person name="Grigoriev I.V."/>
            <person name="Mortensen U.H."/>
            <person name="Andersen M.R."/>
            <person name="Baker S.E."/>
        </authorList>
    </citation>
    <scope>NUCLEOTIDE SEQUENCE [LARGE SCALE GENOMIC DNA]</scope>
    <source>
        <strain evidence="2 3">CBS 139.54b</strain>
    </source>
</reference>
<sequence>MTSGYTLASTSPQHRVEVAAHSWGVSERGPKNRKNLFIWERSRAQVIRHGAHGHEGDDTKQAHHSCQGISPERSYDTGPPFL</sequence>
<keyword evidence="3" id="KW-1185">Reference proteome</keyword>
<protein>
    <submittedName>
        <fullName evidence="2">Uncharacterized protein</fullName>
    </submittedName>
</protein>
<dbReference type="AlphaFoldDB" id="A0A3F3PIG4"/>
<evidence type="ECO:0000256" key="1">
    <source>
        <dbReference type="SAM" id="MobiDB-lite"/>
    </source>
</evidence>
<accession>A0A3F3PIG4</accession>
<dbReference type="RefSeq" id="XP_026619730.1">
    <property type="nucleotide sequence ID" value="XM_026768407.1"/>
</dbReference>
<dbReference type="GeneID" id="38136763"/>